<dbReference type="AlphaFoldDB" id="A0A699WA62"/>
<name>A0A699WA62_TANCI</name>
<gene>
    <name evidence="3" type="ORF">Tci_913173</name>
</gene>
<evidence type="ECO:0000256" key="2">
    <source>
        <dbReference type="SAM" id="Phobius"/>
    </source>
</evidence>
<reference evidence="3" key="1">
    <citation type="journal article" date="2019" name="Sci. Rep.">
        <title>Draft genome of Tanacetum cinerariifolium, the natural source of mosquito coil.</title>
        <authorList>
            <person name="Yamashiro T."/>
            <person name="Shiraishi A."/>
            <person name="Satake H."/>
            <person name="Nakayama K."/>
        </authorList>
    </citation>
    <scope>NUCLEOTIDE SEQUENCE</scope>
</reference>
<proteinExistence type="predicted"/>
<keyword evidence="2" id="KW-0812">Transmembrane</keyword>
<evidence type="ECO:0000256" key="1">
    <source>
        <dbReference type="SAM" id="MobiDB-lite"/>
    </source>
</evidence>
<feature type="region of interest" description="Disordered" evidence="1">
    <location>
        <begin position="56"/>
        <end position="81"/>
    </location>
</feature>
<evidence type="ECO:0000313" key="3">
    <source>
        <dbReference type="EMBL" id="GFD41204.1"/>
    </source>
</evidence>
<comment type="caution">
    <text evidence="3">The sequence shown here is derived from an EMBL/GenBank/DDBJ whole genome shotgun (WGS) entry which is preliminary data.</text>
</comment>
<organism evidence="3">
    <name type="scientific">Tanacetum cinerariifolium</name>
    <name type="common">Dalmatian daisy</name>
    <name type="synonym">Chrysanthemum cinerariifolium</name>
    <dbReference type="NCBI Taxonomy" id="118510"/>
    <lineage>
        <taxon>Eukaryota</taxon>
        <taxon>Viridiplantae</taxon>
        <taxon>Streptophyta</taxon>
        <taxon>Embryophyta</taxon>
        <taxon>Tracheophyta</taxon>
        <taxon>Spermatophyta</taxon>
        <taxon>Magnoliopsida</taxon>
        <taxon>eudicotyledons</taxon>
        <taxon>Gunneridae</taxon>
        <taxon>Pentapetalae</taxon>
        <taxon>asterids</taxon>
        <taxon>campanulids</taxon>
        <taxon>Asterales</taxon>
        <taxon>Asteraceae</taxon>
        <taxon>Asteroideae</taxon>
        <taxon>Anthemideae</taxon>
        <taxon>Anthemidinae</taxon>
        <taxon>Tanacetum</taxon>
    </lineage>
</organism>
<feature type="compositionally biased region" description="Basic residues" evidence="1">
    <location>
        <begin position="59"/>
        <end position="69"/>
    </location>
</feature>
<feature type="compositionally biased region" description="Basic and acidic residues" evidence="1">
    <location>
        <begin position="70"/>
        <end position="81"/>
    </location>
</feature>
<protein>
    <submittedName>
        <fullName evidence="3">Uncharacterized protein</fullName>
    </submittedName>
</protein>
<keyword evidence="2" id="KW-0472">Membrane</keyword>
<keyword evidence="2" id="KW-1133">Transmembrane helix</keyword>
<dbReference type="EMBL" id="BKCJ011547925">
    <property type="protein sequence ID" value="GFD41204.1"/>
    <property type="molecule type" value="Genomic_DNA"/>
</dbReference>
<accession>A0A699WA62</accession>
<sequence length="81" mass="9301">LQSCDHHQLKRCAHLFPPCCALTFMINYGVSLLILQIARLHQLLVEEHVQNVANEPARRTVKSKKKDHSTRKLEKVTPKSC</sequence>
<feature type="non-terminal residue" evidence="3">
    <location>
        <position position="1"/>
    </location>
</feature>
<feature type="transmembrane region" description="Helical" evidence="2">
    <location>
        <begin position="15"/>
        <end position="35"/>
    </location>
</feature>